<feature type="signal peptide" evidence="1">
    <location>
        <begin position="1"/>
        <end position="15"/>
    </location>
</feature>
<evidence type="ECO:0000313" key="5">
    <source>
        <dbReference type="Proteomes" id="UP001217963"/>
    </source>
</evidence>
<dbReference type="Pfam" id="PF03178">
    <property type="entry name" value="CPSF_A"/>
    <property type="match status" value="1"/>
</dbReference>
<dbReference type="Proteomes" id="UP001217963">
    <property type="component" value="Chromosome XI"/>
</dbReference>
<name>A0ABY8CLL9_ENCHE</name>
<protein>
    <submittedName>
        <fullName evidence="4">Pre-mRNA cleavage and polyadenylation specificity factor</fullName>
    </submittedName>
</protein>
<dbReference type="InterPro" id="IPR058543">
    <property type="entry name" value="Beta-prop_RSE1/DDB1/CPSF1_2nd"/>
</dbReference>
<dbReference type="PANTHER" id="PTHR10644">
    <property type="entry name" value="DNA REPAIR/RNA PROCESSING CPSF FAMILY"/>
    <property type="match status" value="1"/>
</dbReference>
<dbReference type="EMBL" id="CP119072">
    <property type="protein sequence ID" value="WEL39827.1"/>
    <property type="molecule type" value="Genomic_DNA"/>
</dbReference>
<feature type="chain" id="PRO_5046094445" evidence="1">
    <location>
        <begin position="16"/>
        <end position="1186"/>
    </location>
</feature>
<keyword evidence="5" id="KW-1185">Reference proteome</keyword>
<evidence type="ECO:0000313" key="4">
    <source>
        <dbReference type="EMBL" id="WEL39827.1"/>
    </source>
</evidence>
<dbReference type="InterPro" id="IPR050358">
    <property type="entry name" value="RSE1/DDB1/CFT1"/>
</dbReference>
<sequence length="1186" mass="133928">MIFFLLISSTKFTMAALLLKIRVWIQENVTPMNYLYSQESPWNGVEGCSAGFFVPGTPSFLTYNGNIIKLWKYSSGLVLVKEDILLEKVCQVEKYRISPNEDGLAFLFHKAKVSLARFNPQKNEFRTISLKFFEKDEFDIKDEDIRRIKISGDLGMLQMSKRHFSIFPLFPGTFNARVFKFVDIDGKIKNPVDFTFLENYSMPTVCLVYDSLPRKYTVVKSCNAMVFSIDLNAGKFHVIDEFLVPPRTFRVGCAGSVLVFMSHNSILIRSTSSSYSIPLNRMSEASEGKKAVNDIVLSDVNFFSRGNTFLIFNGNGDIYRLVISMDIKRIIGASLEFEARDSVASCVGHVNNLLFVGSVGDSSKVFEIERLQMKPKVGEAEKVDVPEEYANLFGSKDQDVQKQDEEYARLFSEGSESRAEESFVLHQVDEIPNIGFLNGVGMKNDNEVAFGTEGLEPCVRLVSNTMPLEIVKSQKTKRYLYCSKALDFYILGRISETRVFSWSKEDLLEVDGEYGKDVDTLLFVEFGDGIIQVTPTYCLSMDQNLGALNKLNFPDKAIEAQIICDGMFLAVKDIKKKLSFYDGNMSVVSSIPDVTCFGGARNKVFVLSGHLLNVFDINSRMNQFSPCSVKDLPYSIRLSPETSMAEGLDEKEEGNDIIEMCMSLTSNKILMLLRLKIGYVVAYESFDLSGLFDETLRQEIVFFKINLPRYIAFNPTAEARAFYNLGGIAFIRATTNMFIVPSDKGHFLYKSRYTLNSVAMSKDQLIQLSRGHLMVCRVPAVGDSQYVFGNGLIGKRVPVFRIPKHIEYADRYMVVASCEEVEVSSNNEKDCGIPVNTYRFYVDLYSENHEHIDTYELEENEYVFDVKYLILDDMQGNYGKSPFLLICTTFIEGEDKPAKGRLHVLEIISVVPSPESPFKDCKLKVLGIEKTKGSIVQCSEIRGKIALCLGTKIMIYKIDRSNGIIPIGFYDLHIFTSSISVVKNYILASDIYRGLSFFFFQSKPIRLHLISSSEPLKNVTSTELLIAGNELSMVCCDSKGTIHAYTYSPNNIISMDGAKLVKRAEMKTNLGRLFSSGIGFRKNSIMFYSKTNLSIHLAGIDDLNYPKLLEIQTSIMVHLKSVLGLNQRDYLNSDIHLHSLSLKSPIVMHILNLFSYFDLNTQKLISSSVRMSRREILDVIASLNVF</sequence>
<gene>
    <name evidence="4" type="ORF">PFJ87_11g00640</name>
</gene>
<accession>A0ABY8CLL9</accession>
<organism evidence="4 5">
    <name type="scientific">Encephalitozoon hellem</name>
    <name type="common">Microsporidian parasite</name>
    <dbReference type="NCBI Taxonomy" id="27973"/>
    <lineage>
        <taxon>Eukaryota</taxon>
        <taxon>Fungi</taxon>
        <taxon>Fungi incertae sedis</taxon>
        <taxon>Microsporidia</taxon>
        <taxon>Unikaryonidae</taxon>
        <taxon>Encephalitozoon</taxon>
    </lineage>
</organism>
<dbReference type="Gene3D" id="2.130.10.10">
    <property type="entry name" value="YVTN repeat-like/Quinoprotein amine dehydrogenase"/>
    <property type="match status" value="2"/>
</dbReference>
<evidence type="ECO:0000259" key="2">
    <source>
        <dbReference type="Pfam" id="PF03178"/>
    </source>
</evidence>
<proteinExistence type="predicted"/>
<feature type="domain" description="RSE1/DDB1/CPSF1 second beta-propeller" evidence="3">
    <location>
        <begin position="472"/>
        <end position="778"/>
    </location>
</feature>
<feature type="domain" description="RSE1/DDB1/CPSF1 C-terminal" evidence="2">
    <location>
        <begin position="840"/>
        <end position="1138"/>
    </location>
</feature>
<evidence type="ECO:0000259" key="3">
    <source>
        <dbReference type="Pfam" id="PF23726"/>
    </source>
</evidence>
<dbReference type="Pfam" id="PF23726">
    <property type="entry name" value="Beta-prop_RSE1_2nd"/>
    <property type="match status" value="1"/>
</dbReference>
<reference evidence="4 5" key="1">
    <citation type="submission" date="2023-02" db="EMBL/GenBank/DDBJ databases">
        <title>Encephalitozoon hellem ATCC 50451 complete genome.</title>
        <authorList>
            <person name="Mascarenhas dos Santos A.C."/>
            <person name="Julian A.T."/>
            <person name="Pombert J.-F."/>
        </authorList>
    </citation>
    <scope>NUCLEOTIDE SEQUENCE [LARGE SCALE GENOMIC DNA]</scope>
    <source>
        <strain evidence="4 5">ATCC 50451</strain>
    </source>
</reference>
<dbReference type="InterPro" id="IPR015943">
    <property type="entry name" value="WD40/YVTN_repeat-like_dom_sf"/>
</dbReference>
<keyword evidence="1" id="KW-0732">Signal</keyword>
<dbReference type="InterPro" id="IPR004871">
    <property type="entry name" value="RSE1/DDB1/CPSF1_C"/>
</dbReference>
<evidence type="ECO:0000256" key="1">
    <source>
        <dbReference type="SAM" id="SignalP"/>
    </source>
</evidence>